<keyword evidence="8 11" id="KW-1133">Transmembrane helix</keyword>
<dbReference type="GO" id="GO:0005743">
    <property type="term" value="C:mitochondrial inner membrane"/>
    <property type="evidence" value="ECO:0007669"/>
    <property type="project" value="TreeGrafter"/>
</dbReference>
<feature type="domain" description="Peptidase M48" evidence="13">
    <location>
        <begin position="549"/>
        <end position="808"/>
    </location>
</feature>
<feature type="transmembrane region" description="Helical" evidence="11">
    <location>
        <begin position="185"/>
        <end position="204"/>
    </location>
</feature>
<feature type="transmembrane region" description="Helical" evidence="11">
    <location>
        <begin position="63"/>
        <end position="88"/>
    </location>
</feature>
<dbReference type="Pfam" id="PF22788">
    <property type="entry name" value="COP9_hel_rpt"/>
    <property type="match status" value="1"/>
</dbReference>
<dbReference type="Pfam" id="PF01435">
    <property type="entry name" value="Peptidase_M48"/>
    <property type="match status" value="1"/>
</dbReference>
<dbReference type="GO" id="GO:0006515">
    <property type="term" value="P:protein quality control for misfolded or incompletely synthesized proteins"/>
    <property type="evidence" value="ECO:0007669"/>
    <property type="project" value="TreeGrafter"/>
</dbReference>
<feature type="domain" description="COP9 signalosome complex subunit 3 N-terminal helical repeats" evidence="14">
    <location>
        <begin position="945"/>
        <end position="1148"/>
    </location>
</feature>
<evidence type="ECO:0000259" key="14">
    <source>
        <dbReference type="Pfam" id="PF22788"/>
    </source>
</evidence>
<protein>
    <submittedName>
        <fullName evidence="15">Uncharacterized protein</fullName>
    </submittedName>
</protein>
<dbReference type="InterPro" id="IPR005178">
    <property type="entry name" value="Ostalpha/TMEM184C"/>
</dbReference>
<dbReference type="InterPro" id="IPR001915">
    <property type="entry name" value="Peptidase_M48"/>
</dbReference>
<feature type="transmembrane region" description="Helical" evidence="11">
    <location>
        <begin position="447"/>
        <end position="468"/>
    </location>
</feature>
<name>A0A507FQ74_9FUNG</name>
<evidence type="ECO:0000256" key="5">
    <source>
        <dbReference type="ARBA" id="ARBA00022723"/>
    </source>
</evidence>
<keyword evidence="6" id="KW-0378">Hydrolase</keyword>
<comment type="cofactor">
    <cofactor evidence="1">
        <name>Zn(2+)</name>
        <dbReference type="ChEBI" id="CHEBI:29105"/>
    </cofactor>
</comment>
<feature type="transmembrane region" description="Helical" evidence="11">
    <location>
        <begin position="100"/>
        <end position="120"/>
    </location>
</feature>
<dbReference type="PANTHER" id="PTHR22726:SF18">
    <property type="entry name" value="PEPTIDASE M48 DOMAIN-CONTAINING PROTEIN"/>
    <property type="match status" value="1"/>
</dbReference>
<comment type="subcellular location">
    <subcellularLocation>
        <location evidence="2">Membrane</location>
        <topology evidence="2">Multi-pass membrane protein</topology>
    </subcellularLocation>
</comment>
<dbReference type="InterPro" id="IPR051156">
    <property type="entry name" value="Mito/Outer_Membr_Metalloprot"/>
</dbReference>
<evidence type="ECO:0000256" key="4">
    <source>
        <dbReference type="ARBA" id="ARBA00022692"/>
    </source>
</evidence>
<evidence type="ECO:0000313" key="16">
    <source>
        <dbReference type="Proteomes" id="UP000320333"/>
    </source>
</evidence>
<dbReference type="Pfam" id="PF03619">
    <property type="entry name" value="Solute_trans_a"/>
    <property type="match status" value="2"/>
</dbReference>
<evidence type="ECO:0000256" key="6">
    <source>
        <dbReference type="ARBA" id="ARBA00022801"/>
    </source>
</evidence>
<evidence type="ECO:0000256" key="2">
    <source>
        <dbReference type="ARBA" id="ARBA00004141"/>
    </source>
</evidence>
<feature type="signal peptide" evidence="12">
    <location>
        <begin position="1"/>
        <end position="15"/>
    </location>
</feature>
<keyword evidence="9" id="KW-0482">Metalloprotease</keyword>
<dbReference type="STRING" id="246404.A0A507FQ74"/>
<proteinExistence type="predicted"/>
<evidence type="ECO:0000313" key="15">
    <source>
        <dbReference type="EMBL" id="TPX78422.1"/>
    </source>
</evidence>
<keyword evidence="12" id="KW-0732">Signal</keyword>
<organism evidence="15 16">
    <name type="scientific">Chytriomyces confervae</name>
    <dbReference type="NCBI Taxonomy" id="246404"/>
    <lineage>
        <taxon>Eukaryota</taxon>
        <taxon>Fungi</taxon>
        <taxon>Fungi incertae sedis</taxon>
        <taxon>Chytridiomycota</taxon>
        <taxon>Chytridiomycota incertae sedis</taxon>
        <taxon>Chytridiomycetes</taxon>
        <taxon>Chytridiales</taxon>
        <taxon>Chytriomycetaceae</taxon>
        <taxon>Chytriomyces</taxon>
    </lineage>
</organism>
<dbReference type="EMBL" id="QEAP01000004">
    <property type="protein sequence ID" value="TPX78422.1"/>
    <property type="molecule type" value="Genomic_DNA"/>
</dbReference>
<reference evidence="15 16" key="1">
    <citation type="journal article" date="2019" name="Sci. Rep.">
        <title>Comparative genomics of chytrid fungi reveal insights into the obligate biotrophic and pathogenic lifestyle of Synchytrium endobioticum.</title>
        <authorList>
            <person name="van de Vossenberg B.T.L.H."/>
            <person name="Warris S."/>
            <person name="Nguyen H.D.T."/>
            <person name="van Gent-Pelzer M.P.E."/>
            <person name="Joly D.L."/>
            <person name="van de Geest H.C."/>
            <person name="Bonants P.J.M."/>
            <person name="Smith D.S."/>
            <person name="Levesque C.A."/>
            <person name="van der Lee T.A.J."/>
        </authorList>
    </citation>
    <scope>NUCLEOTIDE SEQUENCE [LARGE SCALE GENOMIC DNA]</scope>
    <source>
        <strain evidence="15 16">CBS 675.73</strain>
    </source>
</reference>
<dbReference type="GO" id="GO:0046872">
    <property type="term" value="F:metal ion binding"/>
    <property type="evidence" value="ECO:0007669"/>
    <property type="project" value="UniProtKB-KW"/>
</dbReference>
<evidence type="ECO:0000256" key="7">
    <source>
        <dbReference type="ARBA" id="ARBA00022833"/>
    </source>
</evidence>
<evidence type="ECO:0000256" key="3">
    <source>
        <dbReference type="ARBA" id="ARBA00022670"/>
    </source>
</evidence>
<gene>
    <name evidence="15" type="ORF">CcCBS67573_g00300</name>
</gene>
<evidence type="ECO:0000256" key="9">
    <source>
        <dbReference type="ARBA" id="ARBA00023049"/>
    </source>
</evidence>
<dbReference type="Proteomes" id="UP000320333">
    <property type="component" value="Unassembled WGS sequence"/>
</dbReference>
<keyword evidence="16" id="KW-1185">Reference proteome</keyword>
<sequence length="1419" mass="155423">MSLSIVLQALSLVNSSDWKCPAHKQPVPPTYLLQVLLGKGAAHGDVFVDGLLGEADDDHVTWLVGWATAGLFALVAILVSGWLIVMHLRNWTRPALQRHIARILFMVPSYAVCAFVSYRFPDYAIYINLYRDVSVHHDLPPGRPIYQFFAIKFVLFVSYLQMFTLTFLVGMGVIKGTDVYSPSDVITAIAGFLTCVEMAFAAIVNCSVFSWKEFAVDDDAAVRRLSAAAAGFLIDWDTGVDGVGENATDSNGRRRGSSRWRQTGRLGMLDAFVDFAKPDDLWDDGRLILRSLIAWVRGGGSSDVEGNQDFNLIAWYYMSEPAMESAGEDTDSASSFVMCSCFEEMKTTDGNWAANPSRPVRVAPLPPRGGCFSATAYAVILQHRVRVCLAWCCQVGVVRCAGPLAGMPFVRSGQLGKPAQSILRSNQHRWPTRSHNNPFILTPRRHYAAPLLPPLFLLNTARIALTTVPILHRFKSIRSLTYGILAITAFTTAAVLVQTTEQHPFTQRTRLMLIDETAELAAAEDTERQLMVTHAHAILPDFHPWSRVVHRVVDRLIGVVGKELRAWKVVVIDQRDCVNAIVLANGTIFVFTGILHALWEMERDLDGGSVDSRQQRATVDVEEAVARALAVALNGSKEKGSWWKSLLGMTFWGGRLSPPVSPDLEVGPMFTDTLAAVLAHEMAHVLSRHSAEDLGLTQFFQLFIDGLHGVLYALSVNLPGLTDLAGMGVDAVAPYLSTLPVSRLMEIEADVVGLFLMAVAGFNPSRASLFWKYLADRQGNPGDVDWNMFEEFLSTHPSHVRRSLELEKHETAAMEIYRAHKRIEDALRLHLKRGMVDGTVSREREAAALDQLNHGMYTVLSEFVSSHDAFWYARKGFDQKLLEREQEVEITMNLAQQVLTANADTLLWSSTASSARQSASAKQTVLDAVKAAPEAELNALASDNHVMHILHHSHMHALVAMIVYVRLTSTNKSPFSLAEAASRNAALAVTLPAVDKATFNAVSLSFARAVCSAADSNHSPISAVAPLRNLIANSAVLDTTQHVHFLTRVHPLLLKYALLAKTPRAVVPVISHPITSVNKSLFTGLSSTDFLSYHYYSGLVWASLKRFDDAVDAFRICLAAPARNGGASLIQIEAWRSGLLCWLLEGGMSLSRETRSSSSSSASTIVRAFEREGLGSCISTSVSKAIEFSAGRKAYADFAFACESGNRASVEFELAKNHELFSSSNNLGLARQCLRNLGPRRIQKLTQTYITLSVSDIAKSVDDAIRMTAGTETTSSSSATVSTTADTTTIQQVKKQILTLIDRGIVHATLDESVSKEQGGMVSFHDSSEAYADVPTLQALDSALKHVMRLYDNVTDMDKSVGMSRDYLVRLSQMETRGGPGVGSFDRLGSTGAPAGFHGQDGEAFDDDSLMLMGDEEMD</sequence>
<keyword evidence="5" id="KW-0479">Metal-binding</keyword>
<dbReference type="CDD" id="cd07331">
    <property type="entry name" value="M48C_Oma1_like"/>
    <property type="match status" value="1"/>
</dbReference>
<evidence type="ECO:0000259" key="13">
    <source>
        <dbReference type="Pfam" id="PF01435"/>
    </source>
</evidence>
<keyword evidence="3" id="KW-0645">Protease</keyword>
<dbReference type="OrthoDB" id="7464992at2759"/>
<feature type="transmembrane region" description="Helical" evidence="11">
    <location>
        <begin position="480"/>
        <end position="497"/>
    </location>
</feature>
<evidence type="ECO:0000256" key="1">
    <source>
        <dbReference type="ARBA" id="ARBA00001947"/>
    </source>
</evidence>
<keyword evidence="4 11" id="KW-0812">Transmembrane</keyword>
<dbReference type="PANTHER" id="PTHR22726">
    <property type="entry name" value="METALLOENDOPEPTIDASE OMA1"/>
    <property type="match status" value="1"/>
</dbReference>
<feature type="transmembrane region" description="Helical" evidence="11">
    <location>
        <begin position="149"/>
        <end position="173"/>
    </location>
</feature>
<dbReference type="GO" id="GO:0004222">
    <property type="term" value="F:metalloendopeptidase activity"/>
    <property type="evidence" value="ECO:0007669"/>
    <property type="project" value="InterPro"/>
</dbReference>
<feature type="chain" id="PRO_5021394662" evidence="12">
    <location>
        <begin position="16"/>
        <end position="1419"/>
    </location>
</feature>
<evidence type="ECO:0000256" key="12">
    <source>
        <dbReference type="SAM" id="SignalP"/>
    </source>
</evidence>
<accession>A0A507FQ74</accession>
<dbReference type="InterPro" id="IPR055089">
    <property type="entry name" value="COP9_N"/>
</dbReference>
<keyword evidence="7" id="KW-0862">Zinc</keyword>
<comment type="caution">
    <text evidence="15">The sequence shown here is derived from an EMBL/GenBank/DDBJ whole genome shotgun (WGS) entry which is preliminary data.</text>
</comment>
<dbReference type="GO" id="GO:0034982">
    <property type="term" value="P:mitochondrial protein processing"/>
    <property type="evidence" value="ECO:0007669"/>
    <property type="project" value="TreeGrafter"/>
</dbReference>
<evidence type="ECO:0000256" key="11">
    <source>
        <dbReference type="SAM" id="Phobius"/>
    </source>
</evidence>
<keyword evidence="10 11" id="KW-0472">Membrane</keyword>
<evidence type="ECO:0000256" key="10">
    <source>
        <dbReference type="ARBA" id="ARBA00023136"/>
    </source>
</evidence>
<dbReference type="SMART" id="SM01417">
    <property type="entry name" value="Solute_trans_a"/>
    <property type="match status" value="1"/>
</dbReference>
<evidence type="ECO:0000256" key="8">
    <source>
        <dbReference type="ARBA" id="ARBA00022989"/>
    </source>
</evidence>